<dbReference type="PANTHER" id="PTHR40463">
    <property type="entry name" value="PH-RESPONSE REGULATOR PROTEIN PALC"/>
    <property type="match status" value="1"/>
</dbReference>
<evidence type="ECO:0000313" key="6">
    <source>
        <dbReference type="Proteomes" id="UP000192596"/>
    </source>
</evidence>
<dbReference type="InterPro" id="IPR004328">
    <property type="entry name" value="BRO1_dom"/>
</dbReference>
<dbReference type="STRING" id="1507870.A0A1V8T4Q7"/>
<dbReference type="EMBL" id="NAJO01000017">
    <property type="protein sequence ID" value="OQO06340.1"/>
    <property type="molecule type" value="Genomic_DNA"/>
</dbReference>
<dbReference type="AlphaFoldDB" id="A0A1V8T4Q7"/>
<evidence type="ECO:0000256" key="3">
    <source>
        <dbReference type="SAM" id="MobiDB-lite"/>
    </source>
</evidence>
<dbReference type="InterPro" id="IPR037505">
    <property type="entry name" value="pH-resp_palC"/>
</dbReference>
<evidence type="ECO:0000256" key="1">
    <source>
        <dbReference type="ARBA" id="ARBA00010997"/>
    </source>
</evidence>
<dbReference type="Gene3D" id="1.25.40.280">
    <property type="entry name" value="alix/aip1 like domains"/>
    <property type="match status" value="1"/>
</dbReference>
<comment type="caution">
    <text evidence="5">The sequence shown here is derived from an EMBL/GenBank/DDBJ whole genome shotgun (WGS) entry which is preliminary data.</text>
</comment>
<evidence type="ECO:0000256" key="2">
    <source>
        <dbReference type="ARBA" id="ARBA00022193"/>
    </source>
</evidence>
<dbReference type="GO" id="GO:0005886">
    <property type="term" value="C:plasma membrane"/>
    <property type="evidence" value="ECO:0007669"/>
    <property type="project" value="TreeGrafter"/>
</dbReference>
<organism evidence="5 6">
    <name type="scientific">Cryoendolithus antarcticus</name>
    <dbReference type="NCBI Taxonomy" id="1507870"/>
    <lineage>
        <taxon>Eukaryota</taxon>
        <taxon>Fungi</taxon>
        <taxon>Dikarya</taxon>
        <taxon>Ascomycota</taxon>
        <taxon>Pezizomycotina</taxon>
        <taxon>Dothideomycetes</taxon>
        <taxon>Dothideomycetidae</taxon>
        <taxon>Cladosporiales</taxon>
        <taxon>Cladosporiaceae</taxon>
        <taxon>Cryoendolithus</taxon>
    </lineage>
</organism>
<name>A0A1V8T4Q7_9PEZI</name>
<dbReference type="InParanoid" id="A0A1V8T4Q7"/>
<dbReference type="PANTHER" id="PTHR40463:SF1">
    <property type="entry name" value="PH-RESPONSE REGULATOR PROTEIN PALC"/>
    <property type="match status" value="1"/>
</dbReference>
<feature type="domain" description="BRO1" evidence="4">
    <location>
        <begin position="1"/>
        <end position="409"/>
    </location>
</feature>
<accession>A0A1V8T4Q7</accession>
<sequence>MPFPFALPTTSSVLLSDFVTSTSHPSLPLTATTKRSIVRDALKKHKRLSPRDRPAHLSIVQDALLSYVPYLLALASGAGCLDVDGEQIEVDVVKPLAVEWRSTISTTLPGREPPRPRVTGLHHEIAFVLSSLAYIYVLQARSELRALHGLSSPSAAQRTAAIGAAMKQLLQANSVHRYLLTVPSISAAKDALVDVQASTISALASLELAEATLIVVLKDDPYAAAVADVRNESNTDWMFKSPEMPPVRARLFAGICLAAAEHAGAAHALLARSAGVKVDEDLVRFANDLRRTARAKAIRFLAINSELSAKTGEALAYIAGARSELGLPPLASGETARKGLKGLRHAWQEKREDRKVASTSSTDWGLDAGRLEEARVVEMLHAKWDRENSTINVQVVPDYEPLLRQLPSAREYHTPQVWTPPTMDETTLWQMRAPVQPNDRAFKGDEDDSGDEDGYAAARSEPVGAFPESADEYGRSTTSGSYY</sequence>
<dbReference type="GO" id="GO:0071467">
    <property type="term" value="P:cellular response to pH"/>
    <property type="evidence" value="ECO:0007669"/>
    <property type="project" value="InterPro"/>
</dbReference>
<protein>
    <recommendedName>
        <fullName evidence="2">pH-response regulator protein palC</fullName>
    </recommendedName>
</protein>
<evidence type="ECO:0000259" key="4">
    <source>
        <dbReference type="PROSITE" id="PS51180"/>
    </source>
</evidence>
<comment type="similarity">
    <text evidence="1">Belongs to the palC family.</text>
</comment>
<dbReference type="PROSITE" id="PS51180">
    <property type="entry name" value="BRO1"/>
    <property type="match status" value="1"/>
</dbReference>
<feature type="compositionally biased region" description="Acidic residues" evidence="3">
    <location>
        <begin position="445"/>
        <end position="454"/>
    </location>
</feature>
<reference evidence="6" key="1">
    <citation type="submission" date="2017-03" db="EMBL/GenBank/DDBJ databases">
        <title>Genomes of endolithic fungi from Antarctica.</title>
        <authorList>
            <person name="Coleine C."/>
            <person name="Masonjones S."/>
            <person name="Stajich J.E."/>
        </authorList>
    </citation>
    <scope>NUCLEOTIDE SEQUENCE [LARGE SCALE GENOMIC DNA]</scope>
    <source>
        <strain evidence="6">CCFEE 5527</strain>
    </source>
</reference>
<feature type="region of interest" description="Disordered" evidence="3">
    <location>
        <begin position="434"/>
        <end position="483"/>
    </location>
</feature>
<gene>
    <name evidence="5" type="ORF">B0A48_08929</name>
</gene>
<dbReference type="Proteomes" id="UP000192596">
    <property type="component" value="Unassembled WGS sequence"/>
</dbReference>
<proteinExistence type="inferred from homology"/>
<dbReference type="SMART" id="SM01041">
    <property type="entry name" value="BRO1"/>
    <property type="match status" value="1"/>
</dbReference>
<keyword evidence="6" id="KW-1185">Reference proteome</keyword>
<dbReference type="InterPro" id="IPR038499">
    <property type="entry name" value="BRO1_sf"/>
</dbReference>
<dbReference type="OrthoDB" id="10266451at2759"/>
<evidence type="ECO:0000313" key="5">
    <source>
        <dbReference type="EMBL" id="OQO06340.1"/>
    </source>
</evidence>